<accession>A0A816GT78</accession>
<evidence type="ECO:0000259" key="1">
    <source>
        <dbReference type="Pfam" id="PF16418"/>
    </source>
</evidence>
<dbReference type="Pfam" id="PF16418">
    <property type="entry name" value="CNOT1_HEAT"/>
    <property type="match status" value="1"/>
</dbReference>
<dbReference type="Pfam" id="PF22940">
    <property type="entry name" value="CNOT1_1st"/>
    <property type="match status" value="1"/>
</dbReference>
<dbReference type="PANTHER" id="PTHR13162">
    <property type="entry name" value="CCR4-NOT TRANSCRIPTION COMPLEX"/>
    <property type="match status" value="1"/>
</dbReference>
<dbReference type="InterPro" id="IPR040398">
    <property type="entry name" value="Not1"/>
</dbReference>
<dbReference type="AlphaFoldDB" id="A0A816GT78"/>
<evidence type="ECO:0000313" key="4">
    <source>
        <dbReference type="Proteomes" id="UP000663834"/>
    </source>
</evidence>
<dbReference type="GO" id="GO:0017148">
    <property type="term" value="P:negative regulation of translation"/>
    <property type="evidence" value="ECO:0007669"/>
    <property type="project" value="InterPro"/>
</dbReference>
<dbReference type="Proteomes" id="UP000663834">
    <property type="component" value="Unassembled WGS sequence"/>
</dbReference>
<dbReference type="GO" id="GO:0000932">
    <property type="term" value="C:P-body"/>
    <property type="evidence" value="ECO:0007669"/>
    <property type="project" value="TreeGrafter"/>
</dbReference>
<dbReference type="PANTHER" id="PTHR13162:SF8">
    <property type="entry name" value="CCR4-NOT TRANSCRIPTION COMPLEX SUBUNIT 1"/>
    <property type="match status" value="1"/>
</dbReference>
<proteinExistence type="predicted"/>
<dbReference type="GO" id="GO:0060090">
    <property type="term" value="F:molecular adaptor activity"/>
    <property type="evidence" value="ECO:0007669"/>
    <property type="project" value="TreeGrafter"/>
</dbReference>
<dbReference type="InterPro" id="IPR055104">
    <property type="entry name" value="CNOT1_1st"/>
</dbReference>
<evidence type="ECO:0000313" key="3">
    <source>
        <dbReference type="EMBL" id="CAF1678032.1"/>
    </source>
</evidence>
<comment type="caution">
    <text evidence="3">The sequence shown here is derived from an EMBL/GenBank/DDBJ whole genome shotgun (WGS) entry which is preliminary data.</text>
</comment>
<dbReference type="OrthoDB" id="1933107at2759"/>
<evidence type="ECO:0008006" key="5">
    <source>
        <dbReference type="Google" id="ProtNLM"/>
    </source>
</evidence>
<evidence type="ECO:0000259" key="2">
    <source>
        <dbReference type="Pfam" id="PF22940"/>
    </source>
</evidence>
<dbReference type="InterPro" id="IPR032194">
    <property type="entry name" value="CNOT1_HEAT"/>
</dbReference>
<sequence length="715" mass="80928">MNLNAVSLAIAQISFTLKSLSKKNFNSSTIEIANLISEHGFEVERHFYRTLVTYLDLESIEQNSTSIKRSENIHLTYWLQELPSLISKSNFVTLICYAFDTAGTQKSLKLSSHINGFLTSLCKLFKLTRAQELLFVFALRNSIHTELQQLTHEHIEQRLPDFIRIASGDNGINELGLAELSVEAVHSLVLLIQQYISNESIEPLTTTEDYERFLDVLRKEYPRERMGNNGSLILLPLLYSSITLSIDPSSNLLLSNSSNLSTNVWQMDDSLADVILEMGYSFTASVEDCRNALVHFGLQELKPSTIARMLSIMIKTHSGLTENTHIYNSDGTDISINNEKNALQTWNIDTFVLAINDLVPTVNWKDVVKELDHPGFLVSDRQALVLLVTALRRALPVELYIDLLYGKWNNVEGQLSWVTQAIRYPDIFCFGDHPAHPVLIDCLKHPLDDTKEIWTWRSLNLIECLLRMADTGLYPTVLDIFRRGIQRAGELIFLGLLQLTSIWTTLKQDLLLLLIPTLLSNSPNANLLLNYMWNSQHQTTSLRTTLLTSLADWYNRANDNEQQTRLSRVLEIVQDLKTLPTLLGAQPMTFILDLACLASRRGYLKLDKWLSDKLREHQELFVQTSIQYLRKKAPQLLLPPPLSKDDINFKPISNAETINVLLTVLQLALSSITNKDLIQEIPTMLSTAKIFNTLSSSTTIAGTTTTTTTTGIHNK</sequence>
<dbReference type="EMBL" id="CAJNOW010020217">
    <property type="protein sequence ID" value="CAF1678032.1"/>
    <property type="molecule type" value="Genomic_DNA"/>
</dbReference>
<gene>
    <name evidence="3" type="ORF">KQP761_LOCUS35862</name>
</gene>
<feature type="domain" description="CCR4-NOT transcription complex subunit 1 N-terminal" evidence="2">
    <location>
        <begin position="28"/>
        <end position="225"/>
    </location>
</feature>
<feature type="domain" description="CCR4-NOT transcription complex subunit 1 HEAT repeat" evidence="1">
    <location>
        <begin position="509"/>
        <end position="666"/>
    </location>
</feature>
<name>A0A816GT78_9BILA</name>
<protein>
    <recommendedName>
        <fullName evidence="5">CCR4-NOT transcription complex subunit 1</fullName>
    </recommendedName>
</protein>
<dbReference type="GO" id="GO:0000288">
    <property type="term" value="P:nuclear-transcribed mRNA catabolic process, deadenylation-dependent decay"/>
    <property type="evidence" value="ECO:0007669"/>
    <property type="project" value="TreeGrafter"/>
</dbReference>
<dbReference type="GO" id="GO:0030015">
    <property type="term" value="C:CCR4-NOT core complex"/>
    <property type="evidence" value="ECO:0007669"/>
    <property type="project" value="InterPro"/>
</dbReference>
<reference evidence="3" key="1">
    <citation type="submission" date="2021-02" db="EMBL/GenBank/DDBJ databases">
        <authorList>
            <person name="Nowell W R."/>
        </authorList>
    </citation>
    <scope>NUCLEOTIDE SEQUENCE</scope>
</reference>
<organism evidence="3 4">
    <name type="scientific">Rotaria magnacalcarata</name>
    <dbReference type="NCBI Taxonomy" id="392030"/>
    <lineage>
        <taxon>Eukaryota</taxon>
        <taxon>Metazoa</taxon>
        <taxon>Spiralia</taxon>
        <taxon>Gnathifera</taxon>
        <taxon>Rotifera</taxon>
        <taxon>Eurotatoria</taxon>
        <taxon>Bdelloidea</taxon>
        <taxon>Philodinida</taxon>
        <taxon>Philodinidae</taxon>
        <taxon>Rotaria</taxon>
    </lineage>
</organism>